<dbReference type="PANTHER" id="PTHR18919">
    <property type="entry name" value="ACETYL-COA C-ACYLTRANSFERASE"/>
    <property type="match status" value="1"/>
</dbReference>
<dbReference type="GO" id="GO:0016746">
    <property type="term" value="F:acyltransferase activity"/>
    <property type="evidence" value="ECO:0007669"/>
    <property type="project" value="UniProtKB-KW"/>
</dbReference>
<reference evidence="7" key="1">
    <citation type="journal article" date="2015" name="Genome Announc.">
        <title>Genome sequence of the AIDS-associated pathogen Penicillium marneffei (ATCC18224) and its near taxonomic relative Talaromyces stipitatus (ATCC10500).</title>
        <authorList>
            <person name="Nierman W.C."/>
            <person name="Fedorova-Abrams N.D."/>
            <person name="Andrianopoulos A."/>
        </authorList>
    </citation>
    <scope>NUCLEOTIDE SEQUENCE [LARGE SCALE GENOMIC DNA]</scope>
    <source>
        <strain evidence="7">ATCC 18224 / CBS 334.59 / QM 7333</strain>
    </source>
</reference>
<evidence type="ECO:0000256" key="2">
    <source>
        <dbReference type="ARBA" id="ARBA00022679"/>
    </source>
</evidence>
<dbReference type="Gene3D" id="3.40.47.10">
    <property type="match status" value="1"/>
</dbReference>
<feature type="domain" description="Thiolase-like protein type 1 additional C-terminal" evidence="4">
    <location>
        <begin position="411"/>
        <end position="493"/>
    </location>
</feature>
<dbReference type="PhylomeDB" id="B6Q3A1"/>
<evidence type="ECO:0000313" key="6">
    <source>
        <dbReference type="EMBL" id="EEA28065.1"/>
    </source>
</evidence>
<evidence type="ECO:0000256" key="3">
    <source>
        <dbReference type="ARBA" id="ARBA00023315"/>
    </source>
</evidence>
<keyword evidence="2" id="KW-0808">Transferase</keyword>
<comment type="similarity">
    <text evidence="1">Belongs to the thiolase-like superfamily. Thiolase family.</text>
</comment>
<keyword evidence="7" id="KW-1185">Reference proteome</keyword>
<dbReference type="InterPro" id="IPR016039">
    <property type="entry name" value="Thiolase-like"/>
</dbReference>
<dbReference type="HOGENOM" id="CLU_026848_0_0_1"/>
<dbReference type="EMBL" id="DS995899">
    <property type="protein sequence ID" value="EEA28065.1"/>
    <property type="molecule type" value="Genomic_DNA"/>
</dbReference>
<evidence type="ECO:0000259" key="5">
    <source>
        <dbReference type="Pfam" id="PF22691"/>
    </source>
</evidence>
<dbReference type="AlphaFoldDB" id="B6Q3A1"/>
<dbReference type="InterPro" id="IPR055140">
    <property type="entry name" value="Thiolase_C_2"/>
</dbReference>
<dbReference type="InterPro" id="IPR040771">
    <property type="entry name" value="TLP1_add_C"/>
</dbReference>
<protein>
    <submittedName>
        <fullName evidence="6">Uncharacterized protein</fullName>
    </submittedName>
</protein>
<dbReference type="Pfam" id="PF22691">
    <property type="entry name" value="Thiolase_C_1"/>
    <property type="match status" value="1"/>
</dbReference>
<dbReference type="Proteomes" id="UP000001294">
    <property type="component" value="Unassembled WGS sequence"/>
</dbReference>
<evidence type="ECO:0000259" key="4">
    <source>
        <dbReference type="Pfam" id="PF18313"/>
    </source>
</evidence>
<proteinExistence type="inferred from homology"/>
<dbReference type="STRING" id="441960.B6Q3A1"/>
<evidence type="ECO:0000256" key="1">
    <source>
        <dbReference type="ARBA" id="ARBA00010982"/>
    </source>
</evidence>
<dbReference type="PANTHER" id="PTHR18919:SF139">
    <property type="entry name" value="THIOLASE-LIKE PROTEIN TYPE 1 ADDITIONAL C-TERMINAL DOMAIN-CONTAINING PROTEIN"/>
    <property type="match status" value="1"/>
</dbReference>
<evidence type="ECO:0000313" key="7">
    <source>
        <dbReference type="Proteomes" id="UP000001294"/>
    </source>
</evidence>
<accession>B6Q3A1</accession>
<dbReference type="Gene3D" id="2.40.50.840">
    <property type="match status" value="1"/>
</dbReference>
<sequence>MSIEARCTPIIIGVGDIRNASTKVEDAREPADLMLDAIHHALQETGLNSAIDLRSQIDSIDVVRTWTWAYGDLPGLLAEKLNITSPLKHKLYTVNGGNQPARILDEAARRISRGETAACSKSNHFPPPGWTPADENAEIFAPGELGQRDDIGSTHMMGAPIQIYPLYENGFRARRDQSFNDNNQESAVLYAKFSQVASNHQFAWNYGKPPMDAKEIGTISKTNRMICHPYPLFMNAFNTVNMAAACLLTSTEHAKKLGIPEDRWIYVLGGAGTEESKKFWERPNYHSSAAISRSIDEGLRVSGLKTSDIDIFDFYSCFPIVPKLACHHIGLDPRRPTKPITVLGGLTSFGGAGNNYSMHAITEIVRQLRNPSTKKNNGLVLANGGVLTYQHVICLSKHPRKNGQPYPAHNPLPETLTDLPIPQIVENAEGEATIETYTIEYSRTGTPETGYIVGRLKNASNARFVAVTADDKSLERLVELAVVDQPIGKIGYVYVEQDGNDKGRKRNLFTFGGKTRL</sequence>
<dbReference type="SUPFAM" id="SSF53901">
    <property type="entry name" value="Thiolase-like"/>
    <property type="match status" value="1"/>
</dbReference>
<dbReference type="OrthoDB" id="435240at2759"/>
<keyword evidence="3" id="KW-0012">Acyltransferase</keyword>
<organism evidence="6 7">
    <name type="scientific">Talaromyces marneffei (strain ATCC 18224 / CBS 334.59 / QM 7333)</name>
    <name type="common">Penicillium marneffei</name>
    <dbReference type="NCBI Taxonomy" id="441960"/>
    <lineage>
        <taxon>Eukaryota</taxon>
        <taxon>Fungi</taxon>
        <taxon>Dikarya</taxon>
        <taxon>Ascomycota</taxon>
        <taxon>Pezizomycotina</taxon>
        <taxon>Eurotiomycetes</taxon>
        <taxon>Eurotiomycetidae</taxon>
        <taxon>Eurotiales</taxon>
        <taxon>Trichocomaceae</taxon>
        <taxon>Talaromyces</taxon>
        <taxon>Talaromyces sect. Talaromyces</taxon>
    </lineage>
</organism>
<gene>
    <name evidence="6" type="ORF">PMAA_028840</name>
</gene>
<dbReference type="VEuPathDB" id="FungiDB:PMAA_028840"/>
<dbReference type="Pfam" id="PF18313">
    <property type="entry name" value="TLP1_add_C"/>
    <property type="match status" value="1"/>
</dbReference>
<name>B6Q3A1_TALMQ</name>
<feature type="domain" description="Thiolase C-terminal" evidence="5">
    <location>
        <begin position="276"/>
        <end position="396"/>
    </location>
</feature>